<keyword evidence="1" id="KW-0812">Transmembrane</keyword>
<keyword evidence="3" id="KW-1185">Reference proteome</keyword>
<organism evidence="2 3">
    <name type="scientific">Haloferax massiliensis</name>
    <dbReference type="NCBI Taxonomy" id="1476858"/>
    <lineage>
        <taxon>Archaea</taxon>
        <taxon>Methanobacteriati</taxon>
        <taxon>Methanobacteriota</taxon>
        <taxon>Stenosarchaea group</taxon>
        <taxon>Halobacteria</taxon>
        <taxon>Halobacteriales</taxon>
        <taxon>Haloferacaceae</taxon>
        <taxon>Haloferax</taxon>
    </lineage>
</organism>
<proteinExistence type="predicted"/>
<dbReference type="RefSeq" id="WP_089777644.1">
    <property type="nucleotide sequence ID" value="NZ_CABLRR010000002.1"/>
</dbReference>
<sequence>MNQSDRTELVLVFITLLVAIVFGLATGVEDHFDPGRLLAVLTPDFGVLFGSDVVAGAVLVVLFGGLAVGAKLLFDS</sequence>
<dbReference type="OrthoDB" id="292598at2157"/>
<keyword evidence="1" id="KW-0472">Membrane</keyword>
<protein>
    <submittedName>
        <fullName evidence="2">Uncharacterized protein</fullName>
    </submittedName>
</protein>
<dbReference type="EMBL" id="CSTE01000002">
    <property type="protein sequence ID" value="CQR49796.1"/>
    <property type="molecule type" value="Genomic_DNA"/>
</dbReference>
<feature type="transmembrane region" description="Helical" evidence="1">
    <location>
        <begin position="9"/>
        <end position="28"/>
    </location>
</feature>
<keyword evidence="1" id="KW-1133">Transmembrane helix</keyword>
<name>A0A0D6JPF5_9EURY</name>
<feature type="transmembrane region" description="Helical" evidence="1">
    <location>
        <begin position="48"/>
        <end position="74"/>
    </location>
</feature>
<evidence type="ECO:0000313" key="3">
    <source>
        <dbReference type="Proteomes" id="UP000198902"/>
    </source>
</evidence>
<accession>A0A0D6JPF5</accession>
<gene>
    <name evidence="2" type="ORF">BN996_01271</name>
</gene>
<evidence type="ECO:0000313" key="2">
    <source>
        <dbReference type="EMBL" id="CQR49796.1"/>
    </source>
</evidence>
<dbReference type="AlphaFoldDB" id="A0A0D6JPF5"/>
<evidence type="ECO:0000256" key="1">
    <source>
        <dbReference type="SAM" id="Phobius"/>
    </source>
</evidence>
<reference evidence="3" key="1">
    <citation type="submission" date="2015-03" db="EMBL/GenBank/DDBJ databases">
        <authorList>
            <person name="Urmite Genomes"/>
        </authorList>
    </citation>
    <scope>NUCLEOTIDE SEQUENCE [LARGE SCALE GENOMIC DNA]</scope>
    <source>
        <strain evidence="3">Arc-Hr</strain>
    </source>
</reference>
<dbReference type="Proteomes" id="UP000198902">
    <property type="component" value="Unassembled WGS sequence"/>
</dbReference>